<accession>A0AA39HVU3</accession>
<keyword evidence="2" id="KW-1185">Reference proteome</keyword>
<proteinExistence type="predicted"/>
<organism evidence="1 2">
    <name type="scientific">Steinernema hermaphroditum</name>
    <dbReference type="NCBI Taxonomy" id="289476"/>
    <lineage>
        <taxon>Eukaryota</taxon>
        <taxon>Metazoa</taxon>
        <taxon>Ecdysozoa</taxon>
        <taxon>Nematoda</taxon>
        <taxon>Chromadorea</taxon>
        <taxon>Rhabditida</taxon>
        <taxon>Tylenchina</taxon>
        <taxon>Panagrolaimomorpha</taxon>
        <taxon>Strongyloidoidea</taxon>
        <taxon>Steinernematidae</taxon>
        <taxon>Steinernema</taxon>
    </lineage>
</organism>
<dbReference type="Proteomes" id="UP001175271">
    <property type="component" value="Unassembled WGS sequence"/>
</dbReference>
<reference evidence="1" key="1">
    <citation type="submission" date="2023-06" db="EMBL/GenBank/DDBJ databases">
        <title>Genomic analysis of the entomopathogenic nematode Steinernema hermaphroditum.</title>
        <authorList>
            <person name="Schwarz E.M."/>
            <person name="Heppert J.K."/>
            <person name="Baniya A."/>
            <person name="Schwartz H.T."/>
            <person name="Tan C.-H."/>
            <person name="Antoshechkin I."/>
            <person name="Sternberg P.W."/>
            <person name="Goodrich-Blair H."/>
            <person name="Dillman A.R."/>
        </authorList>
    </citation>
    <scope>NUCLEOTIDE SEQUENCE</scope>
    <source>
        <strain evidence="1">PS9179</strain>
        <tissue evidence="1">Whole animal</tissue>
    </source>
</reference>
<comment type="caution">
    <text evidence="1">The sequence shown here is derived from an EMBL/GenBank/DDBJ whole genome shotgun (WGS) entry which is preliminary data.</text>
</comment>
<protein>
    <submittedName>
        <fullName evidence="1">Uncharacterized protein</fullName>
    </submittedName>
</protein>
<evidence type="ECO:0000313" key="1">
    <source>
        <dbReference type="EMBL" id="KAK0412972.1"/>
    </source>
</evidence>
<evidence type="ECO:0000313" key="2">
    <source>
        <dbReference type="Proteomes" id="UP001175271"/>
    </source>
</evidence>
<dbReference type="AlphaFoldDB" id="A0AA39HVU3"/>
<dbReference type="EMBL" id="JAUCMV010000003">
    <property type="protein sequence ID" value="KAK0412972.1"/>
    <property type="molecule type" value="Genomic_DNA"/>
</dbReference>
<gene>
    <name evidence="1" type="ORF">QR680_006516</name>
</gene>
<name>A0AA39HVU3_9BILA</name>
<sequence length="79" mass="8769">MERRKGSYMNKSRTTALELTTRPNRCGIESAVEKWTVIIGRHRKAAAFYLSDSGSVWPNDRRAILSAFGGPHSAADTLC</sequence>